<comment type="similarity">
    <text evidence="6 8">Belongs to the sulfate adenylyltransferase family.</text>
</comment>
<evidence type="ECO:0000256" key="6">
    <source>
        <dbReference type="ARBA" id="ARBA00037980"/>
    </source>
</evidence>
<evidence type="ECO:0000256" key="1">
    <source>
        <dbReference type="ARBA" id="ARBA00005048"/>
    </source>
</evidence>
<dbReference type="GO" id="GO:0070814">
    <property type="term" value="P:hydrogen sulfide biosynthetic process"/>
    <property type="evidence" value="ECO:0007669"/>
    <property type="project" value="UniProtKB-UniRule"/>
</dbReference>
<keyword evidence="2 8" id="KW-0808">Transferase</keyword>
<evidence type="ECO:0000313" key="11">
    <source>
        <dbReference type="EMBL" id="RMA93318.1"/>
    </source>
</evidence>
<comment type="caution">
    <text evidence="11">The sequence shown here is derived from an EMBL/GenBank/DDBJ whole genome shotgun (WGS) entry which is preliminary data.</text>
</comment>
<gene>
    <name evidence="8" type="primary">sat</name>
    <name evidence="11" type="ORF">CLV39_1382</name>
</gene>
<dbReference type="Pfam" id="PF01747">
    <property type="entry name" value="ATP-sulfurylase"/>
    <property type="match status" value="1"/>
</dbReference>
<dbReference type="NCBIfam" id="NF003166">
    <property type="entry name" value="PRK04149.1"/>
    <property type="match status" value="1"/>
</dbReference>
<dbReference type="InterPro" id="IPR015947">
    <property type="entry name" value="PUA-like_sf"/>
</dbReference>
<dbReference type="Gene3D" id="3.40.50.620">
    <property type="entry name" value="HUPs"/>
    <property type="match status" value="1"/>
</dbReference>
<reference evidence="11 12" key="1">
    <citation type="submission" date="2018-10" db="EMBL/GenBank/DDBJ databases">
        <title>Genomic Encyclopedia of Archaeal and Bacterial Type Strains, Phase II (KMG-II): from individual species to whole genera.</title>
        <authorList>
            <person name="Goeker M."/>
        </authorList>
    </citation>
    <scope>NUCLEOTIDE SEQUENCE [LARGE SCALE GENOMIC DNA]</scope>
    <source>
        <strain evidence="11 12">VM1</strain>
    </source>
</reference>
<evidence type="ECO:0000256" key="2">
    <source>
        <dbReference type="ARBA" id="ARBA00022679"/>
    </source>
</evidence>
<dbReference type="EC" id="2.7.7.4" evidence="8"/>
<evidence type="ECO:0000313" key="12">
    <source>
        <dbReference type="Proteomes" id="UP000280842"/>
    </source>
</evidence>
<accession>A0A3M0BEA2</accession>
<dbReference type="Pfam" id="PF14306">
    <property type="entry name" value="PUA_2"/>
    <property type="match status" value="1"/>
</dbReference>
<comment type="pathway">
    <text evidence="1 8">Sulfur metabolism; hydrogen sulfide biosynthesis; sulfite from sulfate: step 1/3.</text>
</comment>
<feature type="domain" description="ATP-sulfurylase PUA-like" evidence="10">
    <location>
        <begin position="3"/>
        <end position="156"/>
    </location>
</feature>
<evidence type="ECO:0000256" key="7">
    <source>
        <dbReference type="ARBA" id="ARBA00049370"/>
    </source>
</evidence>
<dbReference type="InterPro" id="IPR020792">
    <property type="entry name" value="SO4_adenylyltransferase_pro"/>
</dbReference>
<dbReference type="HAMAP" id="MF_00066">
    <property type="entry name" value="Sulf_adenylyltr"/>
    <property type="match status" value="1"/>
</dbReference>
<dbReference type="GO" id="GO:0005524">
    <property type="term" value="F:ATP binding"/>
    <property type="evidence" value="ECO:0007669"/>
    <property type="project" value="UniProtKB-KW"/>
</dbReference>
<evidence type="ECO:0000256" key="4">
    <source>
        <dbReference type="ARBA" id="ARBA00022741"/>
    </source>
</evidence>
<dbReference type="OrthoDB" id="9804504at2"/>
<dbReference type="UniPathway" id="UPA00140">
    <property type="reaction ID" value="UER00204"/>
</dbReference>
<dbReference type="InterPro" id="IPR025980">
    <property type="entry name" value="ATP-Sase_PUA-like_dom"/>
</dbReference>
<sequence>MLNPHGGKLINKIATEEEKKELIEKAKSLKKIVIADRYVSDCEMIANGGFSPLNGFMTKEDAEEVINNIHLKNGLLWSIPIVLPLPEDIYKDLKLGDEIALYDKNERLIAIMVIEDKFNLDLENYCKNVFKTTDIEHPGVKVVKNAGNNFIGGEIIRLINRPLREGIDEKYYLDPSQVRENIKKKGWKKVVAFQTRNPIHRAHEYIIKTALEPMDGVMIHPLVGETKPDDIPADVRMRCYETLIDNYFNKEKVHLSVLPASMHYAGPREAVHHMLMRKNYGATHMIIGRDHAGVGDYYGTYEAQEFVEQFIDELEIQPLKFEHSFYCKKCENMASAKTCPHPKEDHIHLSGTKVRAMLREGKRPPKEFSRPEVADILIEWAKNL</sequence>
<organism evidence="11 12">
    <name type="scientific">Hydrogenothermus marinus</name>
    <dbReference type="NCBI Taxonomy" id="133270"/>
    <lineage>
        <taxon>Bacteria</taxon>
        <taxon>Pseudomonadati</taxon>
        <taxon>Aquificota</taxon>
        <taxon>Aquificia</taxon>
        <taxon>Aquificales</taxon>
        <taxon>Hydrogenothermaceae</taxon>
        <taxon>Hydrogenothermus</taxon>
    </lineage>
</organism>
<keyword evidence="3 8" id="KW-0548">Nucleotidyltransferase</keyword>
<evidence type="ECO:0000259" key="9">
    <source>
        <dbReference type="Pfam" id="PF01747"/>
    </source>
</evidence>
<dbReference type="InterPro" id="IPR024951">
    <property type="entry name" value="Sulfurylase_cat_dom"/>
</dbReference>
<feature type="domain" description="Sulphate adenylyltransferase catalytic" evidence="9">
    <location>
        <begin position="170"/>
        <end position="379"/>
    </location>
</feature>
<dbReference type="PANTHER" id="PTHR43509">
    <property type="match status" value="1"/>
</dbReference>
<keyword evidence="12" id="KW-1185">Reference proteome</keyword>
<evidence type="ECO:0000256" key="5">
    <source>
        <dbReference type="ARBA" id="ARBA00022840"/>
    </source>
</evidence>
<evidence type="ECO:0000256" key="8">
    <source>
        <dbReference type="HAMAP-Rule" id="MF_00066"/>
    </source>
</evidence>
<dbReference type="GO" id="GO:0004781">
    <property type="term" value="F:sulfate adenylyltransferase (ATP) activity"/>
    <property type="evidence" value="ECO:0007669"/>
    <property type="project" value="UniProtKB-UniRule"/>
</dbReference>
<proteinExistence type="inferred from homology"/>
<protein>
    <recommendedName>
        <fullName evidence="8">Sulfate adenylyltransferase</fullName>
        <ecNumber evidence="8">2.7.7.4</ecNumber>
    </recommendedName>
    <alternativeName>
        <fullName evidence="8">ATP-sulfurylase</fullName>
    </alternativeName>
    <alternativeName>
        <fullName evidence="8">Sulfate adenylate transferase</fullName>
        <shortName evidence="8">SAT</shortName>
    </alternativeName>
</protein>
<dbReference type="InterPro" id="IPR002650">
    <property type="entry name" value="Sulphate_adenylyltransferase"/>
</dbReference>
<dbReference type="AlphaFoldDB" id="A0A3M0BEA2"/>
<dbReference type="SUPFAM" id="SSF88697">
    <property type="entry name" value="PUA domain-like"/>
    <property type="match status" value="1"/>
</dbReference>
<evidence type="ECO:0000256" key="3">
    <source>
        <dbReference type="ARBA" id="ARBA00022695"/>
    </source>
</evidence>
<dbReference type="NCBIfam" id="TIGR00339">
    <property type="entry name" value="sopT"/>
    <property type="match status" value="1"/>
</dbReference>
<dbReference type="SUPFAM" id="SSF52374">
    <property type="entry name" value="Nucleotidylyl transferase"/>
    <property type="match status" value="1"/>
</dbReference>
<dbReference type="PANTHER" id="PTHR43509:SF1">
    <property type="entry name" value="SULFATE ADENYLYLTRANSFERASE"/>
    <property type="match status" value="1"/>
</dbReference>
<name>A0A3M0BEA2_9AQUI</name>
<dbReference type="GO" id="GO:0000103">
    <property type="term" value="P:sulfate assimilation"/>
    <property type="evidence" value="ECO:0007669"/>
    <property type="project" value="UniProtKB-UniRule"/>
</dbReference>
<dbReference type="RefSeq" id="WP_121923488.1">
    <property type="nucleotide sequence ID" value="NZ_REFO01000013.1"/>
</dbReference>
<dbReference type="InterPro" id="IPR014729">
    <property type="entry name" value="Rossmann-like_a/b/a_fold"/>
</dbReference>
<keyword evidence="4 8" id="KW-0547">Nucleotide-binding</keyword>
<dbReference type="Proteomes" id="UP000280842">
    <property type="component" value="Unassembled WGS sequence"/>
</dbReference>
<keyword evidence="5 8" id="KW-0067">ATP-binding</keyword>
<evidence type="ECO:0000259" key="10">
    <source>
        <dbReference type="Pfam" id="PF14306"/>
    </source>
</evidence>
<dbReference type="CDD" id="cd00517">
    <property type="entry name" value="ATPS"/>
    <property type="match status" value="1"/>
</dbReference>
<comment type="catalytic activity">
    <reaction evidence="7 8">
        <text>sulfate + ATP + H(+) = adenosine 5'-phosphosulfate + diphosphate</text>
        <dbReference type="Rhea" id="RHEA:18133"/>
        <dbReference type="ChEBI" id="CHEBI:15378"/>
        <dbReference type="ChEBI" id="CHEBI:16189"/>
        <dbReference type="ChEBI" id="CHEBI:30616"/>
        <dbReference type="ChEBI" id="CHEBI:33019"/>
        <dbReference type="ChEBI" id="CHEBI:58243"/>
        <dbReference type="EC" id="2.7.7.4"/>
    </reaction>
</comment>
<dbReference type="Gene3D" id="3.10.400.10">
    <property type="entry name" value="Sulfate adenylyltransferase"/>
    <property type="match status" value="1"/>
</dbReference>
<dbReference type="EMBL" id="REFO01000013">
    <property type="protein sequence ID" value="RMA93318.1"/>
    <property type="molecule type" value="Genomic_DNA"/>
</dbReference>